<gene>
    <name evidence="13" type="primary">LOC106532258</name>
</gene>
<keyword evidence="12" id="KW-1185">Reference proteome</keyword>
<dbReference type="Gene3D" id="2.60.40.10">
    <property type="entry name" value="Immunoglobulins"/>
    <property type="match status" value="1"/>
</dbReference>
<dbReference type="PROSITE" id="PS50853">
    <property type="entry name" value="FN3"/>
    <property type="match status" value="1"/>
</dbReference>
<dbReference type="OrthoDB" id="8939865at2759"/>
<evidence type="ECO:0000256" key="6">
    <source>
        <dbReference type="ARBA" id="ARBA00023170"/>
    </source>
</evidence>
<evidence type="ECO:0000256" key="7">
    <source>
        <dbReference type="ARBA" id="ARBA00023180"/>
    </source>
</evidence>
<protein>
    <submittedName>
        <fullName evidence="13">Interleukin-21 receptor</fullName>
    </submittedName>
</protein>
<evidence type="ECO:0000259" key="11">
    <source>
        <dbReference type="PROSITE" id="PS50853"/>
    </source>
</evidence>
<dbReference type="SUPFAM" id="SSF49265">
    <property type="entry name" value="Fibronectin type III"/>
    <property type="match status" value="1"/>
</dbReference>
<dbReference type="FunCoup" id="A0A2I4CUS0">
    <property type="interactions" value="1247"/>
</dbReference>
<keyword evidence="7" id="KW-0325">Glycoprotein</keyword>
<dbReference type="Proteomes" id="UP000192220">
    <property type="component" value="Unplaced"/>
</dbReference>
<evidence type="ECO:0000256" key="9">
    <source>
        <dbReference type="SAM" id="Phobius"/>
    </source>
</evidence>
<feature type="region of interest" description="Disordered" evidence="8">
    <location>
        <begin position="365"/>
        <end position="385"/>
    </location>
</feature>
<dbReference type="RefSeq" id="XP_013883734.1">
    <property type="nucleotide sequence ID" value="XM_014028280.1"/>
</dbReference>
<evidence type="ECO:0000256" key="10">
    <source>
        <dbReference type="SAM" id="SignalP"/>
    </source>
</evidence>
<dbReference type="InterPro" id="IPR013783">
    <property type="entry name" value="Ig-like_fold"/>
</dbReference>
<evidence type="ECO:0000256" key="3">
    <source>
        <dbReference type="ARBA" id="ARBA00022729"/>
    </source>
</evidence>
<dbReference type="KEGG" id="alim:106532258"/>
<evidence type="ECO:0000256" key="2">
    <source>
        <dbReference type="ARBA" id="ARBA00022692"/>
    </source>
</evidence>
<dbReference type="STRING" id="52670.A0A2I4CUS0"/>
<dbReference type="AlphaFoldDB" id="A0A2I4CUS0"/>
<dbReference type="GeneID" id="106532258"/>
<dbReference type="InParanoid" id="A0A2I4CUS0"/>
<evidence type="ECO:0000313" key="13">
    <source>
        <dbReference type="RefSeq" id="XP_013883734.1"/>
    </source>
</evidence>
<keyword evidence="3 10" id="KW-0732">Signal</keyword>
<feature type="signal peptide" evidence="10">
    <location>
        <begin position="1"/>
        <end position="21"/>
    </location>
</feature>
<evidence type="ECO:0000256" key="4">
    <source>
        <dbReference type="ARBA" id="ARBA00022989"/>
    </source>
</evidence>
<feature type="transmembrane region" description="Helical" evidence="9">
    <location>
        <begin position="219"/>
        <end position="241"/>
    </location>
</feature>
<sequence length="515" mass="57885">MALKPVFLLWALTLCVRDAACMCNVTCSTNYINSLNCSCSGSMPALPVTLHVTCSNEDTDVSGSCVLEPPRSWCIIFQEDLFDVTTVGTQCSALSQNQRSAEPAGPFTWALADVVKPEPPFGVRVTKTAESLNITWSSNDSSYPLKYRVRVRTAADFKNQLNFSTNENNIEINPKQLREDVVYVVDVQAKLQAVFLLGPWSEWSSAAEFRTAGTEEMNFLWLCISMPIIGVLLVLLVLGYLQKPCWQKKLRMITYIPRPSEYFKPLYLNHEGNFKEWVKPNFKEYDYLMIDPALQISSEKQSVLHWKNQEQSFDAYETKEGGGFLHTLGNLLQDDSSSQSIAHSTGHISIYTVTLSGEEFEEEVSSQSSLRSYQDGESSFGASDRDQAGYRLEIVSVRSRQSRISLQSQARIVNDSSMENLNYEADAPFNVAERVSLNSFVSNEQSDDGYPRVDLDTIDSGFGECGSPGASDSNPVEQMDSFHEHNHSNYVRQWNICRTILEDPSNTNNELHEKL</sequence>
<keyword evidence="2 9" id="KW-0812">Transmembrane</keyword>
<dbReference type="GO" id="GO:0004896">
    <property type="term" value="F:cytokine receptor activity"/>
    <property type="evidence" value="ECO:0007669"/>
    <property type="project" value="TreeGrafter"/>
</dbReference>
<feature type="chain" id="PRO_5014127100" evidence="10">
    <location>
        <begin position="22"/>
        <end position="515"/>
    </location>
</feature>
<evidence type="ECO:0000256" key="1">
    <source>
        <dbReference type="ARBA" id="ARBA00004479"/>
    </source>
</evidence>
<comment type="subcellular location">
    <subcellularLocation>
        <location evidence="1">Membrane</location>
        <topology evidence="1">Single-pass type I membrane protein</topology>
    </subcellularLocation>
</comment>
<dbReference type="InterPro" id="IPR036116">
    <property type="entry name" value="FN3_sf"/>
</dbReference>
<evidence type="ECO:0000256" key="5">
    <source>
        <dbReference type="ARBA" id="ARBA00023136"/>
    </source>
</evidence>
<keyword evidence="5 9" id="KW-0472">Membrane</keyword>
<feature type="compositionally biased region" description="Polar residues" evidence="8">
    <location>
        <begin position="370"/>
        <end position="381"/>
    </location>
</feature>
<organism evidence="12 13">
    <name type="scientific">Austrofundulus limnaeus</name>
    <name type="common">Annual killifish</name>
    <dbReference type="NCBI Taxonomy" id="52670"/>
    <lineage>
        <taxon>Eukaryota</taxon>
        <taxon>Metazoa</taxon>
        <taxon>Chordata</taxon>
        <taxon>Craniata</taxon>
        <taxon>Vertebrata</taxon>
        <taxon>Euteleostomi</taxon>
        <taxon>Actinopterygii</taxon>
        <taxon>Neopterygii</taxon>
        <taxon>Teleostei</taxon>
        <taxon>Neoteleostei</taxon>
        <taxon>Acanthomorphata</taxon>
        <taxon>Ovalentaria</taxon>
        <taxon>Atherinomorphae</taxon>
        <taxon>Cyprinodontiformes</taxon>
        <taxon>Rivulidae</taxon>
        <taxon>Austrofundulus</taxon>
    </lineage>
</organism>
<evidence type="ECO:0000256" key="8">
    <source>
        <dbReference type="SAM" id="MobiDB-lite"/>
    </source>
</evidence>
<evidence type="ECO:0000313" key="12">
    <source>
        <dbReference type="Proteomes" id="UP000192220"/>
    </source>
</evidence>
<name>A0A2I4CUS0_AUSLI</name>
<keyword evidence="6 13" id="KW-0675">Receptor</keyword>
<dbReference type="PANTHER" id="PTHR23037:SF7">
    <property type="entry name" value="INTERLEUKIN-21 RECEPTOR"/>
    <property type="match status" value="1"/>
</dbReference>
<feature type="domain" description="Fibronectin type-III" evidence="11">
    <location>
        <begin position="116"/>
        <end position="214"/>
    </location>
</feature>
<proteinExistence type="predicted"/>
<dbReference type="CDD" id="cd00063">
    <property type="entry name" value="FN3"/>
    <property type="match status" value="1"/>
</dbReference>
<dbReference type="InterPro" id="IPR003961">
    <property type="entry name" value="FN3_dom"/>
</dbReference>
<keyword evidence="4 9" id="KW-1133">Transmembrane helix</keyword>
<accession>A0A2I4CUS0</accession>
<dbReference type="GO" id="GO:0009897">
    <property type="term" value="C:external side of plasma membrane"/>
    <property type="evidence" value="ECO:0007669"/>
    <property type="project" value="TreeGrafter"/>
</dbReference>
<reference evidence="13" key="1">
    <citation type="submission" date="2025-08" db="UniProtKB">
        <authorList>
            <consortium name="RefSeq"/>
        </authorList>
    </citation>
    <scope>IDENTIFICATION</scope>
    <source>
        <strain evidence="13">Quisiro</strain>
        <tissue evidence="13">Liver</tissue>
    </source>
</reference>
<dbReference type="PANTHER" id="PTHR23037">
    <property type="entry name" value="CYTOKINE RECEPTOR"/>
    <property type="match status" value="1"/>
</dbReference>